<sequence>MIDPGSTFYLKRGKNNIVCRLSPIEENEILIKLDLVSTVNSMFYFPGAVIYSKVVRSNSLSLTFDDITNGIRAFIDTKLPFDIQEEIIKIITFIPYQYSYDPVMQHRITNFIGKLTVYNNSFTKKETIHLMEPLVRDTSKWGLGKHQEAFMKSICLFDICAKIGKTVFNVKDLLLNDHVKEHNILKYYDKYSFEIHPNEILSNWRCWSEKIEHRNILREASRYAIDAIRNSNINSKPRILPVQNSTSSPSIFLKSKPDSIISIDISIESTLLSFSSLDENGFVKKIWDHGYFVTDARLILQLSVSCNCKVRLTVNDIVEISFRPVLQDITSLLSASLINNDFFGKYWDIEYVFQLIHFNYNTQLQDTVMKMMKEITEDITIEQEIDIPHYVVPKILDHCPQHVHQHRSLLHKEFQTGALNLVYGDNYDDCQTNRMFYLNSKGQPTKDGLHIQYCKLKALDGLKPDGTIGSENISEKIDGPCLYGSKNKFKVVQDIPVVVSILYEANVSSLSFTSKIFGEEAGRNSSTYHAEPMTLNRF</sequence>
<keyword evidence="2" id="KW-1185">Reference proteome</keyword>
<protein>
    <submittedName>
        <fullName evidence="1">Uncharacterized protein</fullName>
    </submittedName>
</protein>
<evidence type="ECO:0000313" key="1">
    <source>
        <dbReference type="EMBL" id="GAA5800251.1"/>
    </source>
</evidence>
<evidence type="ECO:0000313" key="2">
    <source>
        <dbReference type="Proteomes" id="UP001476247"/>
    </source>
</evidence>
<accession>A0ABP9XZR3</accession>
<name>A0ABP9XZR3_9FUNG</name>
<proteinExistence type="predicted"/>
<organism evidence="1 2">
    <name type="scientific">Helicostylum pulchrum</name>
    <dbReference type="NCBI Taxonomy" id="562976"/>
    <lineage>
        <taxon>Eukaryota</taxon>
        <taxon>Fungi</taxon>
        <taxon>Fungi incertae sedis</taxon>
        <taxon>Mucoromycota</taxon>
        <taxon>Mucoromycotina</taxon>
        <taxon>Mucoromycetes</taxon>
        <taxon>Mucorales</taxon>
        <taxon>Mucorineae</taxon>
        <taxon>Mucoraceae</taxon>
        <taxon>Helicostylum</taxon>
    </lineage>
</organism>
<dbReference type="EMBL" id="BAABUJ010000015">
    <property type="protein sequence ID" value="GAA5800251.1"/>
    <property type="molecule type" value="Genomic_DNA"/>
</dbReference>
<gene>
    <name evidence="1" type="ORF">HPULCUR_005676</name>
</gene>
<reference evidence="1 2" key="1">
    <citation type="submission" date="2024-04" db="EMBL/GenBank/DDBJ databases">
        <title>genome sequences of Mucor flavus KT1a and Helicostylum pulchrum KT1b strains isolation_sourced from the surface of a dry-aged beef.</title>
        <authorList>
            <person name="Toyotome T."/>
            <person name="Hosono M."/>
            <person name="Torimaru M."/>
            <person name="Fukuda K."/>
            <person name="Mikami N."/>
        </authorList>
    </citation>
    <scope>NUCLEOTIDE SEQUENCE [LARGE SCALE GENOMIC DNA]</scope>
    <source>
        <strain evidence="1 2">KT1b</strain>
    </source>
</reference>
<comment type="caution">
    <text evidence="1">The sequence shown here is derived from an EMBL/GenBank/DDBJ whole genome shotgun (WGS) entry which is preliminary data.</text>
</comment>
<dbReference type="Proteomes" id="UP001476247">
    <property type="component" value="Unassembled WGS sequence"/>
</dbReference>